<dbReference type="EMBL" id="CASHSV030000409">
    <property type="protein sequence ID" value="CAJ2661731.1"/>
    <property type="molecule type" value="Genomic_DNA"/>
</dbReference>
<protein>
    <submittedName>
        <fullName evidence="1">Uncharacterized protein</fullName>
    </submittedName>
</protein>
<name>A0ACB0KYE3_TRIPR</name>
<gene>
    <name evidence="1" type="ORF">MILVUS5_LOCUS27397</name>
</gene>
<evidence type="ECO:0000313" key="1">
    <source>
        <dbReference type="EMBL" id="CAJ2661731.1"/>
    </source>
</evidence>
<proteinExistence type="predicted"/>
<accession>A0ACB0KYE3</accession>
<evidence type="ECO:0000313" key="2">
    <source>
        <dbReference type="Proteomes" id="UP001177021"/>
    </source>
</evidence>
<reference evidence="1" key="1">
    <citation type="submission" date="2023-10" db="EMBL/GenBank/DDBJ databases">
        <authorList>
            <person name="Rodriguez Cubillos JULIANA M."/>
            <person name="De Vega J."/>
        </authorList>
    </citation>
    <scope>NUCLEOTIDE SEQUENCE</scope>
</reference>
<comment type="caution">
    <text evidence="1">The sequence shown here is derived from an EMBL/GenBank/DDBJ whole genome shotgun (WGS) entry which is preliminary data.</text>
</comment>
<sequence length="842" mass="97200">MAHPNLDGLSLHEEEEEEGLCFDFEEEGDDEQVELRWCLVGRFICERNIHFNSMSVRMADLWKPVRGVTIKEAKLGLFLFHFAHPYDMEAVLNGGPWIFDYNMLLLEQVQLGMQVDHIPLFHAVMWVQIHDLPMGLMKEKVGIGLANYIGSFVEYDKNNNTSFWRQFMRVRVKIDVRQPLKKDYKVKNKEGKWCTVNFKYEKLGVFCFVCGIMGHAENKCEVRYSMEQDDDRREWSADLRAEPKRQGGRQSSRWLKEDKGGREDQGRRDTVVQPNNQPGSSNTGPIGAELDPKIPKEVPIPNQPAIITRQNHSITISDKQPDPSIIPKKIITPIQPVLTPRQNRSITINDTQSNYSTITTTSKYNPLQIKPANESFTPINLENSNITFSLINSADHTFNAFSNHNLSPFTSQKIPLIIPRSETETKEQQLLPHHSFVFNSQQNNQDPPKAINSTHLSTRVRNKTNITLQNEPLPISDPKAFQTRPGKKHKHNIPKNNPTQNPIPKISTQENAEEMEAQGEKKRRREEETSDKTQNNVSEHFLAADILFLSETLSKAQSMERVRVNLKFQSCLSVDVEGRSGGLSVMWRDTIKCRVLNYSRNFINLIVEEKEGEEWRLTCYYGYPERGRRRQAWELLKELRDMSDLPWCIIGDFNDLLSQDDKKGTHPHPNWLCNGFRNAVSDCDLTDIQLEGYPYTWIKSRGSPNVIEERLDRAMVNPEWLMIFPKAKLLNLLASHSDHSPILLQNTPMVRHGKTYSFRFENIWLKEDDVEEVVVAGWGRERGIDITSRTSRCADKLQGWGRRKRMRWIVGDGTSIKVMTDPWLRGEEGAWISSPQIQEKIN</sequence>
<keyword evidence="2" id="KW-1185">Reference proteome</keyword>
<dbReference type="Proteomes" id="UP001177021">
    <property type="component" value="Unassembled WGS sequence"/>
</dbReference>
<organism evidence="1 2">
    <name type="scientific">Trifolium pratense</name>
    <name type="common">Red clover</name>
    <dbReference type="NCBI Taxonomy" id="57577"/>
    <lineage>
        <taxon>Eukaryota</taxon>
        <taxon>Viridiplantae</taxon>
        <taxon>Streptophyta</taxon>
        <taxon>Embryophyta</taxon>
        <taxon>Tracheophyta</taxon>
        <taxon>Spermatophyta</taxon>
        <taxon>Magnoliopsida</taxon>
        <taxon>eudicotyledons</taxon>
        <taxon>Gunneridae</taxon>
        <taxon>Pentapetalae</taxon>
        <taxon>rosids</taxon>
        <taxon>fabids</taxon>
        <taxon>Fabales</taxon>
        <taxon>Fabaceae</taxon>
        <taxon>Papilionoideae</taxon>
        <taxon>50 kb inversion clade</taxon>
        <taxon>NPAAA clade</taxon>
        <taxon>Hologalegina</taxon>
        <taxon>IRL clade</taxon>
        <taxon>Trifolieae</taxon>
        <taxon>Trifolium</taxon>
    </lineage>
</organism>